<feature type="region of interest" description="Disordered" evidence="1">
    <location>
        <begin position="1"/>
        <end position="68"/>
    </location>
</feature>
<sequence>MPPKQPHQRNTRAVATHASKDALKKENEANEDTETSNEAQAKSGGKRKGPPSVENQEPPTKSTKTSSSEIDIIKFLLSPGALSLCQGRKTDVSQFDAKSGKDYFSPDLTPFEHLLCAAILSRPISHVLGQRTIRTVLNDPWNWNTAQPIIDAGKENQEGKTERLKAMEEARTQHRQKTAAELGALAVAVIDEKWDEREDGSLDGLLEASEGKEREVRRLLKKIKGIGDTAVDIFVRRVQGCKGWETLGWFVDSKTEEALVKVGLPGDAEDVKKLVEESGSENVRRDFARVLERSLGVALEGRETEIPPQ</sequence>
<dbReference type="AlphaFoldDB" id="A0A9P6VQX8"/>
<evidence type="ECO:0000313" key="3">
    <source>
        <dbReference type="Proteomes" id="UP000785200"/>
    </source>
</evidence>
<accession>A0A9P6VQX8</accession>
<name>A0A9P6VQX8_9HELO</name>
<evidence type="ECO:0000256" key="1">
    <source>
        <dbReference type="SAM" id="MobiDB-lite"/>
    </source>
</evidence>
<proteinExistence type="predicted"/>
<feature type="compositionally biased region" description="Basic residues" evidence="1">
    <location>
        <begin position="1"/>
        <end position="10"/>
    </location>
</feature>
<dbReference type="OrthoDB" id="4676at2759"/>
<keyword evidence="3" id="KW-1185">Reference proteome</keyword>
<evidence type="ECO:0000313" key="2">
    <source>
        <dbReference type="EMBL" id="KAG0651979.1"/>
    </source>
</evidence>
<gene>
    <name evidence="2" type="ORF">D0Z07_1215</name>
</gene>
<protein>
    <recommendedName>
        <fullName evidence="4">HhH-GPD domain-containing protein</fullName>
    </recommendedName>
</protein>
<dbReference type="Proteomes" id="UP000785200">
    <property type="component" value="Unassembled WGS sequence"/>
</dbReference>
<comment type="caution">
    <text evidence="2">The sequence shown here is derived from an EMBL/GenBank/DDBJ whole genome shotgun (WGS) entry which is preliminary data.</text>
</comment>
<dbReference type="EMBL" id="VNKQ01000003">
    <property type="protein sequence ID" value="KAG0651979.1"/>
    <property type="molecule type" value="Genomic_DNA"/>
</dbReference>
<organism evidence="2 3">
    <name type="scientific">Hyphodiscus hymeniophilus</name>
    <dbReference type="NCBI Taxonomy" id="353542"/>
    <lineage>
        <taxon>Eukaryota</taxon>
        <taxon>Fungi</taxon>
        <taxon>Dikarya</taxon>
        <taxon>Ascomycota</taxon>
        <taxon>Pezizomycotina</taxon>
        <taxon>Leotiomycetes</taxon>
        <taxon>Helotiales</taxon>
        <taxon>Hyphodiscaceae</taxon>
        <taxon>Hyphodiscus</taxon>
    </lineage>
</organism>
<feature type="compositionally biased region" description="Basic and acidic residues" evidence="1">
    <location>
        <begin position="18"/>
        <end position="28"/>
    </location>
</feature>
<evidence type="ECO:0008006" key="4">
    <source>
        <dbReference type="Google" id="ProtNLM"/>
    </source>
</evidence>
<reference evidence="2" key="1">
    <citation type="submission" date="2019-07" db="EMBL/GenBank/DDBJ databases">
        <title>Hyphodiscus hymeniophilus genome sequencing and assembly.</title>
        <authorList>
            <person name="Kramer G."/>
            <person name="Nodwell J."/>
        </authorList>
    </citation>
    <scope>NUCLEOTIDE SEQUENCE</scope>
    <source>
        <strain evidence="2">ATCC 34498</strain>
    </source>
</reference>